<keyword evidence="4 6" id="KW-1133">Transmembrane helix</keyword>
<keyword evidence="9" id="KW-1185">Reference proteome</keyword>
<organism evidence="8 9">
    <name type="scientific">Peronospora effusa</name>
    <dbReference type="NCBI Taxonomy" id="542832"/>
    <lineage>
        <taxon>Eukaryota</taxon>
        <taxon>Sar</taxon>
        <taxon>Stramenopiles</taxon>
        <taxon>Oomycota</taxon>
        <taxon>Peronosporomycetes</taxon>
        <taxon>Peronosporales</taxon>
        <taxon>Peronosporaceae</taxon>
        <taxon>Peronospora</taxon>
    </lineage>
</organism>
<sequence>MYEPVDLEASKQQQEHFNSLASSSSSLSSFSSSSSSSSSSSVKRVLIILSLAVVGLTVGLLLFRFVKSDDFGLFVHWLQTHEVLGAALYVICFTSFIVLCFPSTVFELLAGYIFGFWLGLLLATVGKLVGSVLSYVIGRRQVHAYMARGHPALQGFQSLLRRRQVLVVFLTRVAFFPIAVKNYGLSVLDVTFRVYFAAALLTGLPFSAIWVYSGHAVENFTTLLASPTASRHSTEMVLLLVGAGSALLLLGVVGLYTRKYVLGLAEEEKKIGLAAATLDTPHSTDEDTSFTATTTVIRREQSSC</sequence>
<dbReference type="GO" id="GO:0005886">
    <property type="term" value="C:plasma membrane"/>
    <property type="evidence" value="ECO:0007669"/>
    <property type="project" value="UniProtKB-SubCell"/>
</dbReference>
<evidence type="ECO:0000256" key="3">
    <source>
        <dbReference type="ARBA" id="ARBA00022692"/>
    </source>
</evidence>
<gene>
    <name evidence="8" type="ORF">DD238_003415</name>
</gene>
<feature type="transmembrane region" description="Helical" evidence="6">
    <location>
        <begin position="112"/>
        <end position="138"/>
    </location>
</feature>
<dbReference type="PANTHER" id="PTHR12677">
    <property type="entry name" value="GOLGI APPARATUS MEMBRANE PROTEIN TVP38-RELATED"/>
    <property type="match status" value="1"/>
</dbReference>
<evidence type="ECO:0000256" key="2">
    <source>
        <dbReference type="ARBA" id="ARBA00022475"/>
    </source>
</evidence>
<dbReference type="InterPro" id="IPR015414">
    <property type="entry name" value="TMEM64"/>
</dbReference>
<comment type="subcellular location">
    <subcellularLocation>
        <location evidence="1">Cell membrane</location>
        <topology evidence="1">Multi-pass membrane protein</topology>
    </subcellularLocation>
</comment>
<name>A0A3M6VH74_9STRA</name>
<protein>
    <recommendedName>
        <fullName evidence="7">VTT domain-containing protein</fullName>
    </recommendedName>
</protein>
<evidence type="ECO:0000256" key="1">
    <source>
        <dbReference type="ARBA" id="ARBA00004651"/>
    </source>
</evidence>
<dbReference type="InterPro" id="IPR032816">
    <property type="entry name" value="VTT_dom"/>
</dbReference>
<reference evidence="8 9" key="1">
    <citation type="submission" date="2018-06" db="EMBL/GenBank/DDBJ databases">
        <title>Comparative genomics of downy mildews reveals potential adaptations to biotrophy.</title>
        <authorList>
            <person name="Fletcher K."/>
            <person name="Klosterman S.J."/>
            <person name="Derevnina L."/>
            <person name="Martin F."/>
            <person name="Koike S."/>
            <person name="Reyes Chin-Wo S."/>
            <person name="Mou B."/>
            <person name="Michelmore R."/>
        </authorList>
    </citation>
    <scope>NUCLEOTIDE SEQUENCE [LARGE SCALE GENOMIC DNA]</scope>
    <source>
        <strain evidence="8 9">R14</strain>
    </source>
</reference>
<keyword evidence="3 6" id="KW-0812">Transmembrane</keyword>
<dbReference type="AlphaFoldDB" id="A0A3M6VH74"/>
<evidence type="ECO:0000259" key="7">
    <source>
        <dbReference type="Pfam" id="PF09335"/>
    </source>
</evidence>
<dbReference type="STRING" id="542832.A0A3M6VH74"/>
<evidence type="ECO:0000256" key="5">
    <source>
        <dbReference type="ARBA" id="ARBA00023136"/>
    </source>
</evidence>
<evidence type="ECO:0000313" key="8">
    <source>
        <dbReference type="EMBL" id="RMX66355.1"/>
    </source>
</evidence>
<evidence type="ECO:0000256" key="6">
    <source>
        <dbReference type="SAM" id="Phobius"/>
    </source>
</evidence>
<feature type="transmembrane region" description="Helical" evidence="6">
    <location>
        <begin position="86"/>
        <end position="106"/>
    </location>
</feature>
<accession>A0A3M6VH74</accession>
<comment type="caution">
    <text evidence="8">The sequence shown here is derived from an EMBL/GenBank/DDBJ whole genome shotgun (WGS) entry which is preliminary data.</text>
</comment>
<evidence type="ECO:0000313" key="9">
    <source>
        <dbReference type="Proteomes" id="UP000282087"/>
    </source>
</evidence>
<dbReference type="Proteomes" id="UP000282087">
    <property type="component" value="Unassembled WGS sequence"/>
</dbReference>
<feature type="domain" description="VTT" evidence="7">
    <location>
        <begin position="101"/>
        <end position="215"/>
    </location>
</feature>
<dbReference type="PANTHER" id="PTHR12677:SF59">
    <property type="entry name" value="GOLGI APPARATUS MEMBRANE PROTEIN TVP38-RELATED"/>
    <property type="match status" value="1"/>
</dbReference>
<keyword evidence="5 6" id="KW-0472">Membrane</keyword>
<feature type="transmembrane region" description="Helical" evidence="6">
    <location>
        <begin position="45"/>
        <end position="66"/>
    </location>
</feature>
<proteinExistence type="predicted"/>
<feature type="transmembrane region" description="Helical" evidence="6">
    <location>
        <begin position="195"/>
        <end position="215"/>
    </location>
</feature>
<dbReference type="Pfam" id="PF09335">
    <property type="entry name" value="VTT_dom"/>
    <property type="match status" value="1"/>
</dbReference>
<feature type="transmembrane region" description="Helical" evidence="6">
    <location>
        <begin position="236"/>
        <end position="256"/>
    </location>
</feature>
<evidence type="ECO:0000256" key="4">
    <source>
        <dbReference type="ARBA" id="ARBA00022989"/>
    </source>
</evidence>
<dbReference type="EMBL" id="QLLG01000206">
    <property type="protein sequence ID" value="RMX66355.1"/>
    <property type="molecule type" value="Genomic_DNA"/>
</dbReference>
<keyword evidence="2" id="KW-1003">Cell membrane</keyword>
<dbReference type="VEuPathDB" id="FungiDB:DD237_003421"/>